<evidence type="ECO:0000256" key="4">
    <source>
        <dbReference type="ARBA" id="ARBA00022723"/>
    </source>
</evidence>
<evidence type="ECO:0000256" key="11">
    <source>
        <dbReference type="ARBA" id="ARBA00023160"/>
    </source>
</evidence>
<keyword evidence="11 13" id="KW-0275">Fatty acid biosynthesis</keyword>
<keyword evidence="4 13" id="KW-0479">Metal-binding</keyword>
<dbReference type="HAMAP" id="MF_01395">
    <property type="entry name" value="AcetylCoA_CT_beta"/>
    <property type="match status" value="1"/>
</dbReference>
<comment type="function">
    <text evidence="12 13">Component of the acetyl coenzyme A carboxylase (ACC) complex. Biotin carboxylase (BC) catalyzes the carboxylation of biotin on its carrier protein (BCCP) and then the CO(2) group is transferred by the transcarboxylase to acetyl-CoA to form malonyl-CoA.</text>
</comment>
<feature type="binding site" evidence="13">
    <location>
        <position position="29"/>
    </location>
    <ligand>
        <name>Zn(2+)</name>
        <dbReference type="ChEBI" id="CHEBI:29105"/>
    </ligand>
</feature>
<dbReference type="PANTHER" id="PTHR42995:SF5">
    <property type="entry name" value="ACETYL-COENZYME A CARBOXYLASE CARBOXYL TRANSFERASE SUBUNIT BETA, CHLOROPLASTIC"/>
    <property type="match status" value="1"/>
</dbReference>
<comment type="subcellular location">
    <subcellularLocation>
        <location evidence="1 13">Cytoplasm</location>
    </subcellularLocation>
</comment>
<evidence type="ECO:0000256" key="5">
    <source>
        <dbReference type="ARBA" id="ARBA00022741"/>
    </source>
</evidence>
<dbReference type="EMBL" id="CP067420">
    <property type="protein sequence ID" value="QQP88530.1"/>
    <property type="molecule type" value="Genomic_DNA"/>
</dbReference>
<dbReference type="NCBIfam" id="TIGR00515">
    <property type="entry name" value="accD"/>
    <property type="match status" value="1"/>
</dbReference>
<keyword evidence="10 13" id="KW-0443">Lipid metabolism</keyword>
<dbReference type="InterPro" id="IPR029045">
    <property type="entry name" value="ClpP/crotonase-like_dom_sf"/>
</dbReference>
<dbReference type="Proteomes" id="UP000595197">
    <property type="component" value="Chromosome"/>
</dbReference>
<dbReference type="InterPro" id="IPR011762">
    <property type="entry name" value="COA_CT_N"/>
</dbReference>
<sequence>MNWLTNFVRPKIRALYTRKEVPDNLWHKCANCEAMIFHRDLEENLHVCQHCGFHMRLDADKRLKMLFDDDDYHVIELPKVPVDPLRFRDQKRYTDRLKEAQAKSGKNDAIQVAHGRMGGIPTVIAAFDFGFMGGSMGIAVGEGLLAAARLAVLQEAPLVVVPSSGGARMQEGILSLMQMPRSTIAVQMVKEAGLPYIVVLTDPTTGGVTASFAMLGDLHIAEKGAQIGFAGARVIEDTIRETLPEGFQRSEYLMEHGMVDMVVHRKDLRATLVRVLDLLGRPGPSAEIVPLPKPEAEAPAMTAKAAPTEAEPLEAVELEPASPAPAQPQSGETVEPAPNGAAAAVTPGDRPER</sequence>
<gene>
    <name evidence="13" type="primary">accD</name>
    <name evidence="16" type="ORF">IGS68_21220</name>
</gene>
<evidence type="ECO:0000256" key="7">
    <source>
        <dbReference type="ARBA" id="ARBA00022832"/>
    </source>
</evidence>
<dbReference type="Pfam" id="PF01039">
    <property type="entry name" value="Carboxyl_trans"/>
    <property type="match status" value="1"/>
</dbReference>
<evidence type="ECO:0000256" key="6">
    <source>
        <dbReference type="ARBA" id="ARBA00022771"/>
    </source>
</evidence>
<feature type="region of interest" description="Disordered" evidence="14">
    <location>
        <begin position="284"/>
        <end position="353"/>
    </location>
</feature>
<accession>A0ABX7B5Y9</accession>
<evidence type="ECO:0000256" key="10">
    <source>
        <dbReference type="ARBA" id="ARBA00023098"/>
    </source>
</evidence>
<evidence type="ECO:0000259" key="15">
    <source>
        <dbReference type="PROSITE" id="PS50980"/>
    </source>
</evidence>
<dbReference type="PROSITE" id="PS50980">
    <property type="entry name" value="COA_CT_NTER"/>
    <property type="match status" value="1"/>
</dbReference>
<dbReference type="EC" id="2.1.3.15" evidence="13"/>
<keyword evidence="13" id="KW-0963">Cytoplasm</keyword>
<keyword evidence="16" id="KW-0436">Ligase</keyword>
<comment type="cofactor">
    <cofactor evidence="13">
        <name>Zn(2+)</name>
        <dbReference type="ChEBI" id="CHEBI:29105"/>
    </cofactor>
    <text evidence="13">Binds 1 zinc ion per subunit.</text>
</comment>
<comment type="pathway">
    <text evidence="13">Lipid metabolism; malonyl-CoA biosynthesis; malonyl-CoA from acetyl-CoA: step 1/1.</text>
</comment>
<comment type="catalytic activity">
    <reaction evidence="13">
        <text>N(6)-carboxybiotinyl-L-lysyl-[protein] + acetyl-CoA = N(6)-biotinyl-L-lysyl-[protein] + malonyl-CoA</text>
        <dbReference type="Rhea" id="RHEA:54728"/>
        <dbReference type="Rhea" id="RHEA-COMP:10505"/>
        <dbReference type="Rhea" id="RHEA-COMP:10506"/>
        <dbReference type="ChEBI" id="CHEBI:57288"/>
        <dbReference type="ChEBI" id="CHEBI:57384"/>
        <dbReference type="ChEBI" id="CHEBI:83144"/>
        <dbReference type="ChEBI" id="CHEBI:83145"/>
        <dbReference type="EC" id="2.1.3.15"/>
    </reaction>
</comment>
<organism evidence="16 17">
    <name type="scientific">Skermanella cutis</name>
    <dbReference type="NCBI Taxonomy" id="2775420"/>
    <lineage>
        <taxon>Bacteria</taxon>
        <taxon>Pseudomonadati</taxon>
        <taxon>Pseudomonadota</taxon>
        <taxon>Alphaproteobacteria</taxon>
        <taxon>Rhodospirillales</taxon>
        <taxon>Azospirillaceae</taxon>
        <taxon>Skermanella</taxon>
    </lineage>
</organism>
<dbReference type="RefSeq" id="WP_201073554.1">
    <property type="nucleotide sequence ID" value="NZ_CP067420.1"/>
</dbReference>
<dbReference type="SUPFAM" id="SSF52096">
    <property type="entry name" value="ClpP/crotonase"/>
    <property type="match status" value="1"/>
</dbReference>
<dbReference type="Gene3D" id="3.90.226.10">
    <property type="entry name" value="2-enoyl-CoA Hydratase, Chain A, domain 1"/>
    <property type="match status" value="1"/>
</dbReference>
<dbReference type="PANTHER" id="PTHR42995">
    <property type="entry name" value="ACETYL-COENZYME A CARBOXYLASE CARBOXYL TRANSFERASE SUBUNIT BETA, CHLOROPLASTIC"/>
    <property type="match status" value="1"/>
</dbReference>
<evidence type="ECO:0000256" key="1">
    <source>
        <dbReference type="ARBA" id="ARBA00004496"/>
    </source>
</evidence>
<feature type="binding site" evidence="13">
    <location>
        <position position="32"/>
    </location>
    <ligand>
        <name>Zn(2+)</name>
        <dbReference type="ChEBI" id="CHEBI:29105"/>
    </ligand>
</feature>
<keyword evidence="2 13" id="KW-0444">Lipid biosynthesis</keyword>
<feature type="binding site" evidence="13">
    <location>
        <position position="48"/>
    </location>
    <ligand>
        <name>Zn(2+)</name>
        <dbReference type="ChEBI" id="CHEBI:29105"/>
    </ligand>
</feature>
<keyword evidence="9 13" id="KW-0067">ATP-binding</keyword>
<keyword evidence="3 13" id="KW-0808">Transferase</keyword>
<keyword evidence="5 13" id="KW-0547">Nucleotide-binding</keyword>
<keyword evidence="17" id="KW-1185">Reference proteome</keyword>
<evidence type="ECO:0000256" key="14">
    <source>
        <dbReference type="SAM" id="MobiDB-lite"/>
    </source>
</evidence>
<feature type="binding site" evidence="13">
    <location>
        <position position="51"/>
    </location>
    <ligand>
        <name>Zn(2+)</name>
        <dbReference type="ChEBI" id="CHEBI:29105"/>
    </ligand>
</feature>
<feature type="domain" description="CoA carboxyltransferase N-terminal" evidence="15">
    <location>
        <begin position="25"/>
        <end position="294"/>
    </location>
</feature>
<evidence type="ECO:0000256" key="8">
    <source>
        <dbReference type="ARBA" id="ARBA00022833"/>
    </source>
</evidence>
<evidence type="ECO:0000256" key="13">
    <source>
        <dbReference type="HAMAP-Rule" id="MF_01395"/>
    </source>
</evidence>
<dbReference type="InterPro" id="IPR000438">
    <property type="entry name" value="Acetyl_CoA_COase_Trfase_b_su"/>
</dbReference>
<dbReference type="Pfam" id="PF17848">
    <property type="entry name" value="Zn_ribbon_ACC"/>
    <property type="match status" value="1"/>
</dbReference>
<keyword evidence="8 13" id="KW-0862">Zinc</keyword>
<dbReference type="GO" id="GO:0003989">
    <property type="term" value="F:acetyl-CoA carboxylase activity"/>
    <property type="evidence" value="ECO:0007669"/>
    <property type="project" value="UniProtKB-EC"/>
</dbReference>
<evidence type="ECO:0000256" key="2">
    <source>
        <dbReference type="ARBA" id="ARBA00022516"/>
    </source>
</evidence>
<dbReference type="PRINTS" id="PR01070">
    <property type="entry name" value="ACCCTRFRASEB"/>
</dbReference>
<keyword evidence="7 13" id="KW-0276">Fatty acid metabolism</keyword>
<keyword evidence="6 13" id="KW-0863">Zinc-finger</keyword>
<reference evidence="16" key="1">
    <citation type="submission" date="2021-02" db="EMBL/GenBank/DDBJ databases">
        <title>Skermanella TT6 skin isolate.</title>
        <authorList>
            <person name="Lee K."/>
            <person name="Ganzorig M."/>
        </authorList>
    </citation>
    <scope>NUCLEOTIDE SEQUENCE</scope>
    <source>
        <strain evidence="16">TT6</strain>
    </source>
</reference>
<evidence type="ECO:0000256" key="3">
    <source>
        <dbReference type="ARBA" id="ARBA00022679"/>
    </source>
</evidence>
<dbReference type="InterPro" id="IPR041010">
    <property type="entry name" value="Znf-ACC"/>
</dbReference>
<evidence type="ECO:0000313" key="17">
    <source>
        <dbReference type="Proteomes" id="UP000595197"/>
    </source>
</evidence>
<name>A0ABX7B5Y9_9PROT</name>
<evidence type="ECO:0000313" key="16">
    <source>
        <dbReference type="EMBL" id="QQP88530.1"/>
    </source>
</evidence>
<evidence type="ECO:0000256" key="9">
    <source>
        <dbReference type="ARBA" id="ARBA00022840"/>
    </source>
</evidence>
<feature type="compositionally biased region" description="Low complexity" evidence="14">
    <location>
        <begin position="297"/>
        <end position="310"/>
    </location>
</feature>
<feature type="zinc finger region" description="C4-type" evidence="13">
    <location>
        <begin position="29"/>
        <end position="51"/>
    </location>
</feature>
<comment type="similarity">
    <text evidence="13">Belongs to the AccD/PCCB family.</text>
</comment>
<dbReference type="InterPro" id="IPR034733">
    <property type="entry name" value="AcCoA_carboxyl_beta"/>
</dbReference>
<comment type="subunit">
    <text evidence="13">Acetyl-CoA carboxylase is a heterohexamer composed of biotin carboxyl carrier protein (AccB), biotin carboxylase (AccC) and two subunits each of ACCase subunit alpha (AccA) and ACCase subunit beta (AccD).</text>
</comment>
<protein>
    <recommendedName>
        <fullName evidence="13">Acetyl-coenzyme A carboxylase carboxyl transferase subunit beta</fullName>
        <shortName evidence="13">ACCase subunit beta</shortName>
        <shortName evidence="13">Acetyl-CoA carboxylase carboxyltransferase subunit beta</shortName>
        <ecNumber evidence="13">2.1.3.15</ecNumber>
    </recommendedName>
</protein>
<evidence type="ECO:0000256" key="12">
    <source>
        <dbReference type="ARBA" id="ARBA00025280"/>
    </source>
</evidence>
<proteinExistence type="inferred from homology"/>